<feature type="region of interest" description="Disordered" evidence="1">
    <location>
        <begin position="25"/>
        <end position="46"/>
    </location>
</feature>
<gene>
    <name evidence="2" type="ORF">AMECASPLE_012976</name>
</gene>
<keyword evidence="3" id="KW-1185">Reference proteome</keyword>
<evidence type="ECO:0000313" key="2">
    <source>
        <dbReference type="EMBL" id="MEQ2279795.1"/>
    </source>
</evidence>
<accession>A0ABV0XEB4</accession>
<dbReference type="Proteomes" id="UP001469553">
    <property type="component" value="Unassembled WGS sequence"/>
</dbReference>
<organism evidence="2 3">
    <name type="scientific">Ameca splendens</name>
    <dbReference type="NCBI Taxonomy" id="208324"/>
    <lineage>
        <taxon>Eukaryota</taxon>
        <taxon>Metazoa</taxon>
        <taxon>Chordata</taxon>
        <taxon>Craniata</taxon>
        <taxon>Vertebrata</taxon>
        <taxon>Euteleostomi</taxon>
        <taxon>Actinopterygii</taxon>
        <taxon>Neopterygii</taxon>
        <taxon>Teleostei</taxon>
        <taxon>Neoteleostei</taxon>
        <taxon>Acanthomorphata</taxon>
        <taxon>Ovalentaria</taxon>
        <taxon>Atherinomorphae</taxon>
        <taxon>Cyprinodontiformes</taxon>
        <taxon>Goodeidae</taxon>
        <taxon>Ameca</taxon>
    </lineage>
</organism>
<evidence type="ECO:0000313" key="3">
    <source>
        <dbReference type="Proteomes" id="UP001469553"/>
    </source>
</evidence>
<reference evidence="2 3" key="1">
    <citation type="submission" date="2021-06" db="EMBL/GenBank/DDBJ databases">
        <authorList>
            <person name="Palmer J.M."/>
        </authorList>
    </citation>
    <scope>NUCLEOTIDE SEQUENCE [LARGE SCALE GENOMIC DNA]</scope>
    <source>
        <strain evidence="2 3">AS_MEX2019</strain>
        <tissue evidence="2">Muscle</tissue>
    </source>
</reference>
<dbReference type="EMBL" id="JAHRIP010000833">
    <property type="protein sequence ID" value="MEQ2279795.1"/>
    <property type="molecule type" value="Genomic_DNA"/>
</dbReference>
<comment type="caution">
    <text evidence="2">The sequence shown here is derived from an EMBL/GenBank/DDBJ whole genome shotgun (WGS) entry which is preliminary data.</text>
</comment>
<evidence type="ECO:0000256" key="1">
    <source>
        <dbReference type="SAM" id="MobiDB-lite"/>
    </source>
</evidence>
<name>A0ABV0XEB4_9TELE</name>
<protein>
    <submittedName>
        <fullName evidence="2">Uncharacterized protein</fullName>
    </submittedName>
</protein>
<proteinExistence type="predicted"/>
<sequence length="109" mass="11404">MGGSTASLGDGAVADEDVGLLGAAFTSAGMGPTSLPTELQEVAPRRRFLRREEDVSFTARSGRTTREEGSEEGLRFQCFPGGDQFFKIRGQSAGSWVSGQAGAQSGLVM</sequence>